<sequence>MMGMSKIQMIIEISSDSSNKLVPLLRKYTGLGITDIKNRLDSKQSLLTFNSLDEDDCKVVNTIIARAQQLGGEIKLLDEDFSEELSLEHFRNLQNQHKETSRYLQDISDLECSKIRIQMKREALTDVVNRISSFTVINHNQDHIVIESEYSSELMELLQIIVDHQVDASVYQVEMDQETLDAEDEVSAHVILDTYKKYFE</sequence>
<proteinExistence type="predicted"/>
<accession>A0ABX3JY58</accession>
<gene>
    <name evidence="1" type="ORF">BBD40_12530</name>
</gene>
<dbReference type="RefSeq" id="WP_077567391.1">
    <property type="nucleotide sequence ID" value="NZ_MRVI01000001.1"/>
</dbReference>
<dbReference type="EMBL" id="MRVI01000001">
    <property type="protein sequence ID" value="OOC62615.1"/>
    <property type="molecule type" value="Genomic_DNA"/>
</dbReference>
<protein>
    <recommendedName>
        <fullName evidence="3">ACT domain-containing protein</fullName>
    </recommendedName>
</protein>
<evidence type="ECO:0008006" key="3">
    <source>
        <dbReference type="Google" id="ProtNLM"/>
    </source>
</evidence>
<organism evidence="1 2">
    <name type="scientific">Paenibacillus ihbetae</name>
    <dbReference type="NCBI Taxonomy" id="1870820"/>
    <lineage>
        <taxon>Bacteria</taxon>
        <taxon>Bacillati</taxon>
        <taxon>Bacillota</taxon>
        <taxon>Bacilli</taxon>
        <taxon>Bacillales</taxon>
        <taxon>Paenibacillaceae</taxon>
        <taxon>Paenibacillus</taxon>
    </lineage>
</organism>
<evidence type="ECO:0000313" key="2">
    <source>
        <dbReference type="Proteomes" id="UP000189059"/>
    </source>
</evidence>
<name>A0ABX3JY58_9BACL</name>
<comment type="caution">
    <text evidence="1">The sequence shown here is derived from an EMBL/GenBank/DDBJ whole genome shotgun (WGS) entry which is preliminary data.</text>
</comment>
<dbReference type="Proteomes" id="UP000189059">
    <property type="component" value="Unassembled WGS sequence"/>
</dbReference>
<evidence type="ECO:0000313" key="1">
    <source>
        <dbReference type="EMBL" id="OOC62615.1"/>
    </source>
</evidence>
<reference evidence="1 2" key="1">
    <citation type="submission" date="2016-12" db="EMBL/GenBank/DDBJ databases">
        <title>Genome sequencing and description of Paenibacillus sp. nov. from high altitude lake in the Indian Trans- Himalayas.</title>
        <authorList>
            <person name="Kiran S."/>
            <person name="Swarnkar M.K."/>
            <person name="Rana A."/>
            <person name="Tewari R."/>
            <person name="Gulati A."/>
        </authorList>
    </citation>
    <scope>NUCLEOTIDE SEQUENCE [LARGE SCALE GENOMIC DNA]</scope>
    <source>
        <strain evidence="1 2">IHBB 9951</strain>
    </source>
</reference>
<keyword evidence="2" id="KW-1185">Reference proteome</keyword>